<keyword evidence="3" id="KW-1185">Reference proteome</keyword>
<dbReference type="AlphaFoldDB" id="A0A8X7V3B6"/>
<organism evidence="2 3">
    <name type="scientific">Brassica carinata</name>
    <name type="common">Ethiopian mustard</name>
    <name type="synonym">Abyssinian cabbage</name>
    <dbReference type="NCBI Taxonomy" id="52824"/>
    <lineage>
        <taxon>Eukaryota</taxon>
        <taxon>Viridiplantae</taxon>
        <taxon>Streptophyta</taxon>
        <taxon>Embryophyta</taxon>
        <taxon>Tracheophyta</taxon>
        <taxon>Spermatophyta</taxon>
        <taxon>Magnoliopsida</taxon>
        <taxon>eudicotyledons</taxon>
        <taxon>Gunneridae</taxon>
        <taxon>Pentapetalae</taxon>
        <taxon>rosids</taxon>
        <taxon>malvids</taxon>
        <taxon>Brassicales</taxon>
        <taxon>Brassicaceae</taxon>
        <taxon>Brassiceae</taxon>
        <taxon>Brassica</taxon>
    </lineage>
</organism>
<comment type="caution">
    <text evidence="2">The sequence shown here is derived from an EMBL/GenBank/DDBJ whole genome shotgun (WGS) entry which is preliminary data.</text>
</comment>
<name>A0A8X7V3B6_BRACI</name>
<evidence type="ECO:0000313" key="2">
    <source>
        <dbReference type="EMBL" id="KAG2299566.1"/>
    </source>
</evidence>
<reference evidence="2 3" key="1">
    <citation type="submission" date="2020-02" db="EMBL/GenBank/DDBJ databases">
        <authorList>
            <person name="Ma Q."/>
            <person name="Huang Y."/>
            <person name="Song X."/>
            <person name="Pei D."/>
        </authorList>
    </citation>
    <scope>NUCLEOTIDE SEQUENCE [LARGE SCALE GENOMIC DNA]</scope>
    <source>
        <strain evidence="2">Sxm20200214</strain>
        <tissue evidence="2">Leaf</tissue>
    </source>
</reference>
<feature type="compositionally biased region" description="Polar residues" evidence="1">
    <location>
        <begin position="63"/>
        <end position="73"/>
    </location>
</feature>
<evidence type="ECO:0000313" key="3">
    <source>
        <dbReference type="Proteomes" id="UP000886595"/>
    </source>
</evidence>
<evidence type="ECO:0000256" key="1">
    <source>
        <dbReference type="SAM" id="MobiDB-lite"/>
    </source>
</evidence>
<accession>A0A8X7V3B6</accession>
<sequence length="104" mass="11479">MVWRAKQASDLVQCDADKFGIATELQVDSVEVPKLVEANEGVSCGVLEISNEDMELVTSSQIASRTFTENRSAPSEEAKARKKANSRKKRAQERISLGVKKLKL</sequence>
<feature type="region of interest" description="Disordered" evidence="1">
    <location>
        <begin position="63"/>
        <end position="104"/>
    </location>
</feature>
<dbReference type="Proteomes" id="UP000886595">
    <property type="component" value="Unassembled WGS sequence"/>
</dbReference>
<protein>
    <submittedName>
        <fullName evidence="2">Uncharacterized protein</fullName>
    </submittedName>
</protein>
<gene>
    <name evidence="2" type="ORF">Bca52824_036038</name>
</gene>
<dbReference type="EMBL" id="JAAMPC010000008">
    <property type="protein sequence ID" value="KAG2299566.1"/>
    <property type="molecule type" value="Genomic_DNA"/>
</dbReference>
<proteinExistence type="predicted"/>
<feature type="compositionally biased region" description="Basic residues" evidence="1">
    <location>
        <begin position="80"/>
        <end position="91"/>
    </location>
</feature>